<dbReference type="InterPro" id="IPR036249">
    <property type="entry name" value="Thioredoxin-like_sf"/>
</dbReference>
<feature type="transmembrane region" description="Helical" evidence="8">
    <location>
        <begin position="282"/>
        <end position="305"/>
    </location>
</feature>
<dbReference type="InterPro" id="IPR028250">
    <property type="entry name" value="DsbDN"/>
</dbReference>
<evidence type="ECO:0000256" key="2">
    <source>
        <dbReference type="ARBA" id="ARBA00022475"/>
    </source>
</evidence>
<feature type="domain" description="Thioredoxin" evidence="9">
    <location>
        <begin position="502"/>
        <end position="608"/>
    </location>
</feature>
<evidence type="ECO:0000256" key="8">
    <source>
        <dbReference type="SAM" id="Phobius"/>
    </source>
</evidence>
<evidence type="ECO:0000256" key="5">
    <source>
        <dbReference type="ARBA" id="ARBA00022989"/>
    </source>
</evidence>
<dbReference type="Proteomes" id="UP000076079">
    <property type="component" value="Chromosome"/>
</dbReference>
<dbReference type="InterPro" id="IPR013766">
    <property type="entry name" value="Thioredoxin_domain"/>
</dbReference>
<evidence type="ECO:0000256" key="7">
    <source>
        <dbReference type="SAM" id="MobiDB-lite"/>
    </source>
</evidence>
<evidence type="ECO:0000256" key="1">
    <source>
        <dbReference type="ARBA" id="ARBA00004651"/>
    </source>
</evidence>
<evidence type="ECO:0000313" key="10">
    <source>
        <dbReference type="EMBL" id="AMY08636.1"/>
    </source>
</evidence>
<dbReference type="Pfam" id="PF02683">
    <property type="entry name" value="DsbD_TM"/>
    <property type="match status" value="1"/>
</dbReference>
<sequence>MLFPWYDAEVTLLSASSPSPRPSGRWPAWLGLLAFAVASVGTSLSGQMRRPKADVAPFTAATMVAAGSTTRVALTVKLPAGLHVQSDAPRDPSLIPTVLTVQAPAGVTVRHLFYPEATDFEQAGQSQPLAVFEREFVTGAELAIADDAKPGDLVIPGRLRYQACDDKLCFAPQTATFEWKVRIAPAGTAASASEHGDVFARLSQGRMTQPNAAPTTRSIGSSKATAAAETGGSDADVLRTLDRFTVQGTTGGYLPADDFLQFVRDAEAGVPQKGLLDGRGPLAILLIVLIGGLALNLTPCVLPMVPINLAIIGAGAKAGSKQRGFLLGLAYGAAMALVYGVLGLIVILTAGTFGTLNASPWFNLGIAVLFVVLALAMFDVILIDFSNLSRGPDTQGRRGSLALAFTMGGVAALLAGACVAPVVIQVILFSSSLYAGGTSVALALPFVLGLGMALPWPLAGAGMAWLPRPGAWMVRVKQAMGVLILLTAAYYGYLAYEIWDNRRVDAGAVSRSVQDKLQEGWTSSLSAGLAQAEREGKPVLIDFWATWCKNCLTMDATTFEDAGVKTAIDGYVKVKVQAEDPDAEPAKSLLTRFKSVGLPTYVIVRPRR</sequence>
<feature type="transmembrane region" description="Helical" evidence="8">
    <location>
        <begin position="440"/>
        <end position="459"/>
    </location>
</feature>
<dbReference type="Gene3D" id="2.60.40.1250">
    <property type="entry name" value="Thiol:disulfide interchange protein DsbD, N-terminal domain"/>
    <property type="match status" value="1"/>
</dbReference>
<evidence type="ECO:0000313" key="11">
    <source>
        <dbReference type="Proteomes" id="UP000076079"/>
    </source>
</evidence>
<dbReference type="EMBL" id="CP015136">
    <property type="protein sequence ID" value="AMY08636.1"/>
    <property type="molecule type" value="Genomic_DNA"/>
</dbReference>
<feature type="region of interest" description="Disordered" evidence="7">
    <location>
        <begin position="206"/>
        <end position="230"/>
    </location>
</feature>
<name>A0A143PJP4_LUTPR</name>
<feature type="transmembrane region" description="Helical" evidence="8">
    <location>
        <begin position="361"/>
        <end position="383"/>
    </location>
</feature>
<keyword evidence="4" id="KW-0201">Cytochrome c-type biogenesis</keyword>
<evidence type="ECO:0000256" key="3">
    <source>
        <dbReference type="ARBA" id="ARBA00022692"/>
    </source>
</evidence>
<dbReference type="GO" id="GO:0045454">
    <property type="term" value="P:cell redox homeostasis"/>
    <property type="evidence" value="ECO:0007669"/>
    <property type="project" value="TreeGrafter"/>
</dbReference>
<dbReference type="Pfam" id="PF11412">
    <property type="entry name" value="DsbD_N"/>
    <property type="match status" value="1"/>
</dbReference>
<keyword evidence="2" id="KW-1003">Cell membrane</keyword>
<dbReference type="PROSITE" id="PS51352">
    <property type="entry name" value="THIOREDOXIN_2"/>
    <property type="match status" value="1"/>
</dbReference>
<keyword evidence="3 8" id="KW-0812">Transmembrane</keyword>
<dbReference type="AlphaFoldDB" id="A0A143PJP4"/>
<accession>A0A143PJP4</accession>
<dbReference type="SUPFAM" id="SSF52833">
    <property type="entry name" value="Thioredoxin-like"/>
    <property type="match status" value="1"/>
</dbReference>
<evidence type="ECO:0000256" key="6">
    <source>
        <dbReference type="ARBA" id="ARBA00023136"/>
    </source>
</evidence>
<dbReference type="GO" id="GO:0047134">
    <property type="term" value="F:protein-disulfide reductase [NAD(P)H] activity"/>
    <property type="evidence" value="ECO:0007669"/>
    <property type="project" value="UniProtKB-EC"/>
</dbReference>
<dbReference type="InterPro" id="IPR036929">
    <property type="entry name" value="DsbDN_sf"/>
</dbReference>
<dbReference type="Pfam" id="PF13899">
    <property type="entry name" value="Thioredoxin_7"/>
    <property type="match status" value="1"/>
</dbReference>
<dbReference type="KEGG" id="abac:LuPra_01840"/>
<organism evidence="10 11">
    <name type="scientific">Luteitalea pratensis</name>
    <dbReference type="NCBI Taxonomy" id="1855912"/>
    <lineage>
        <taxon>Bacteria</taxon>
        <taxon>Pseudomonadati</taxon>
        <taxon>Acidobacteriota</taxon>
        <taxon>Vicinamibacteria</taxon>
        <taxon>Vicinamibacterales</taxon>
        <taxon>Vicinamibacteraceae</taxon>
        <taxon>Luteitalea</taxon>
    </lineage>
</organism>
<gene>
    <name evidence="10" type="primary">dsbD</name>
    <name evidence="10" type="ORF">LuPra_01840</name>
</gene>
<dbReference type="STRING" id="1855912.LuPra_01840"/>
<keyword evidence="11" id="KW-1185">Reference proteome</keyword>
<dbReference type="Gene3D" id="3.40.30.10">
    <property type="entry name" value="Glutaredoxin"/>
    <property type="match status" value="1"/>
</dbReference>
<dbReference type="PANTHER" id="PTHR32234:SF0">
    <property type="entry name" value="THIOL:DISULFIDE INTERCHANGE PROTEIN DSBD"/>
    <property type="match status" value="1"/>
</dbReference>
<evidence type="ECO:0000256" key="4">
    <source>
        <dbReference type="ARBA" id="ARBA00022748"/>
    </source>
</evidence>
<dbReference type="PANTHER" id="PTHR32234">
    <property type="entry name" value="THIOL:DISULFIDE INTERCHANGE PROTEIN DSBD"/>
    <property type="match status" value="1"/>
</dbReference>
<keyword evidence="5 8" id="KW-1133">Transmembrane helix</keyword>
<feature type="compositionally biased region" description="Polar residues" evidence="7">
    <location>
        <begin position="206"/>
        <end position="224"/>
    </location>
</feature>
<comment type="subcellular location">
    <subcellularLocation>
        <location evidence="1">Cell membrane</location>
        <topology evidence="1">Multi-pass membrane protein</topology>
    </subcellularLocation>
</comment>
<dbReference type="InterPro" id="IPR003834">
    <property type="entry name" value="Cyt_c_assmbl_TM_dom"/>
</dbReference>
<feature type="transmembrane region" description="Helical" evidence="8">
    <location>
        <begin position="403"/>
        <end position="428"/>
    </location>
</feature>
<keyword evidence="6 8" id="KW-0472">Membrane</keyword>
<reference evidence="11" key="2">
    <citation type="submission" date="2016-04" db="EMBL/GenBank/DDBJ databases">
        <title>First Complete Genome Sequence of a Subdivision 6 Acidobacterium.</title>
        <authorList>
            <person name="Huang S."/>
            <person name="Vieira S."/>
            <person name="Bunk B."/>
            <person name="Riedel T."/>
            <person name="Sproeer C."/>
            <person name="Overmann J."/>
        </authorList>
    </citation>
    <scope>NUCLEOTIDE SEQUENCE [LARGE SCALE GENOMIC DNA]</scope>
    <source>
        <strain evidence="11">DSM 100886 HEG_-6_39</strain>
    </source>
</reference>
<evidence type="ECO:0000259" key="9">
    <source>
        <dbReference type="PROSITE" id="PS51352"/>
    </source>
</evidence>
<feature type="transmembrane region" description="Helical" evidence="8">
    <location>
        <begin position="26"/>
        <end position="44"/>
    </location>
</feature>
<dbReference type="EC" id="1.8.1.8" evidence="10"/>
<dbReference type="GO" id="GO:0005886">
    <property type="term" value="C:plasma membrane"/>
    <property type="evidence" value="ECO:0007669"/>
    <property type="project" value="UniProtKB-SubCell"/>
</dbReference>
<feature type="transmembrane region" description="Helical" evidence="8">
    <location>
        <begin position="479"/>
        <end position="496"/>
    </location>
</feature>
<feature type="transmembrane region" description="Helical" evidence="8">
    <location>
        <begin position="325"/>
        <end position="349"/>
    </location>
</feature>
<reference evidence="10 11" key="1">
    <citation type="journal article" date="2016" name="Genome Announc.">
        <title>First Complete Genome Sequence of a Subdivision 6 Acidobacterium Strain.</title>
        <authorList>
            <person name="Huang S."/>
            <person name="Vieira S."/>
            <person name="Bunk B."/>
            <person name="Riedel T."/>
            <person name="Sproer C."/>
            <person name="Overmann J."/>
        </authorList>
    </citation>
    <scope>NUCLEOTIDE SEQUENCE [LARGE SCALE GENOMIC DNA]</scope>
    <source>
        <strain evidence="11">DSM 100886 HEG_-6_39</strain>
    </source>
</reference>
<dbReference type="GO" id="GO:0017004">
    <property type="term" value="P:cytochrome complex assembly"/>
    <property type="evidence" value="ECO:0007669"/>
    <property type="project" value="UniProtKB-KW"/>
</dbReference>
<dbReference type="PATRIC" id="fig|1813736.3.peg.1930"/>
<proteinExistence type="predicted"/>
<protein>
    <submittedName>
        <fullName evidence="10">Thiol:disulfide interchange protein DsbD</fullName>
        <ecNumber evidence="10">1.8.1.8</ecNumber>
    </submittedName>
</protein>
<keyword evidence="10" id="KW-0560">Oxidoreductase</keyword>